<dbReference type="PANTHER" id="PTHR46599">
    <property type="entry name" value="PIGGYBAC TRANSPOSABLE ELEMENT-DERIVED PROTEIN 4"/>
    <property type="match status" value="1"/>
</dbReference>
<keyword evidence="5" id="KW-1185">Reference proteome</keyword>
<protein>
    <submittedName>
        <fullName evidence="4">(apollo) hypothetical protein</fullName>
    </submittedName>
</protein>
<feature type="coiled-coil region" evidence="1">
    <location>
        <begin position="178"/>
        <end position="205"/>
    </location>
</feature>
<name>A0A8S3WSY5_PARAO</name>
<keyword evidence="1" id="KW-0175">Coiled coil</keyword>
<accession>A0A8S3WSY5</accession>
<gene>
    <name evidence="4" type="ORF">PAPOLLO_LOCUS9852</name>
</gene>
<feature type="region of interest" description="Disordered" evidence="2">
    <location>
        <begin position="95"/>
        <end position="115"/>
    </location>
</feature>
<dbReference type="Pfam" id="PF13843">
    <property type="entry name" value="DDE_Tnp_1_7"/>
    <property type="match status" value="1"/>
</dbReference>
<evidence type="ECO:0000256" key="1">
    <source>
        <dbReference type="SAM" id="Coils"/>
    </source>
</evidence>
<reference evidence="4" key="1">
    <citation type="submission" date="2021-04" db="EMBL/GenBank/DDBJ databases">
        <authorList>
            <person name="Tunstrom K."/>
        </authorList>
    </citation>
    <scope>NUCLEOTIDE SEQUENCE</scope>
</reference>
<dbReference type="EMBL" id="CAJQZP010000693">
    <property type="protein sequence ID" value="CAG4979175.1"/>
    <property type="molecule type" value="Genomic_DNA"/>
</dbReference>
<evidence type="ECO:0000256" key="2">
    <source>
        <dbReference type="SAM" id="MobiDB-lite"/>
    </source>
</evidence>
<sequence>MSKRQHDDAIAGPSREMPEGRLLPCYPCVVTPEGTVRTQGDPVLYQATSSGRIRPWIHASTPTMASPSSLVPEAAGGKKRCRRALNLKEIAAILQDSGSDGENDDDEEGGEGDIDIPDFVRLRQAARNSRNVHVRDQRNMFEDDDDEDLVMCDEIDTRSAVECENDENEEENEWHVNVQERARENENEEALMEDERTENERIENADGRREMRGMTGSSGAAAPVDTTFFWSEDFTSFTAQKETYLRVPGPTFSSQDPTAIFCKIWDREFMETIVRETNEYACEIISQLSDPDIGGRIPNYLDSWTDTTVEELYRYFAVLIYLSFCYRSKIHEYWDTEILEMPSFRKIMSRTRFLLLTKFLHFVSNENLVSRGYERKVEKIAPVVDHCYRKFAEMYTPSQYLSLDESLLLWKGRLSWRQCIRTKAARFGFKSFDLCEAETGYLLQYRLYTGKNTAMYPGPLHGFNDKTAKVVLQLMEGYLDTGHVLVMDNWYNQLLLTRYLKSRCTDVLGTISRRRKGIPHAIKDLNPKQLERGVSVGRHCGDIALVAWKDVKLVTVLSTYHQHEMVPGRRAGQAVLKPTVDQEYNRYMRGVDLKDQKLSMFLLERKRNRKWYMKAFKRLLNTSLLNAFIIYLRNPIYRLYSYRQFRLKVAKGLLSRYPRVSRCHPEYRINCNGLFFVWNRGITSLFIRKLIRGREFKKNRKQLRCVRCTALKKRVVVTVMCKLCQVPLCLGKCWEDYHTVENL</sequence>
<dbReference type="PANTHER" id="PTHR46599:SF3">
    <property type="entry name" value="PIGGYBAC TRANSPOSABLE ELEMENT-DERIVED PROTEIN 4"/>
    <property type="match status" value="1"/>
</dbReference>
<dbReference type="InterPro" id="IPR029526">
    <property type="entry name" value="PGBD"/>
</dbReference>
<dbReference type="AlphaFoldDB" id="A0A8S3WSY5"/>
<feature type="compositionally biased region" description="Acidic residues" evidence="2">
    <location>
        <begin position="99"/>
        <end position="115"/>
    </location>
</feature>
<feature type="region of interest" description="Disordered" evidence="2">
    <location>
        <begin position="1"/>
        <end position="22"/>
    </location>
</feature>
<feature type="domain" description="PiggyBac transposable element-derived protein" evidence="3">
    <location>
        <begin position="256"/>
        <end position="628"/>
    </location>
</feature>
<comment type="caution">
    <text evidence="4">The sequence shown here is derived from an EMBL/GenBank/DDBJ whole genome shotgun (WGS) entry which is preliminary data.</text>
</comment>
<dbReference type="Proteomes" id="UP000691718">
    <property type="component" value="Unassembled WGS sequence"/>
</dbReference>
<dbReference type="OrthoDB" id="75807at2759"/>
<evidence type="ECO:0000313" key="5">
    <source>
        <dbReference type="Proteomes" id="UP000691718"/>
    </source>
</evidence>
<proteinExistence type="predicted"/>
<evidence type="ECO:0000313" key="4">
    <source>
        <dbReference type="EMBL" id="CAG4979175.1"/>
    </source>
</evidence>
<organism evidence="4 5">
    <name type="scientific">Parnassius apollo</name>
    <name type="common">Apollo butterfly</name>
    <name type="synonym">Papilio apollo</name>
    <dbReference type="NCBI Taxonomy" id="110799"/>
    <lineage>
        <taxon>Eukaryota</taxon>
        <taxon>Metazoa</taxon>
        <taxon>Ecdysozoa</taxon>
        <taxon>Arthropoda</taxon>
        <taxon>Hexapoda</taxon>
        <taxon>Insecta</taxon>
        <taxon>Pterygota</taxon>
        <taxon>Neoptera</taxon>
        <taxon>Endopterygota</taxon>
        <taxon>Lepidoptera</taxon>
        <taxon>Glossata</taxon>
        <taxon>Ditrysia</taxon>
        <taxon>Papilionoidea</taxon>
        <taxon>Papilionidae</taxon>
        <taxon>Parnassiinae</taxon>
        <taxon>Parnassini</taxon>
        <taxon>Parnassius</taxon>
        <taxon>Parnassius</taxon>
    </lineage>
</organism>
<evidence type="ECO:0000259" key="3">
    <source>
        <dbReference type="Pfam" id="PF13843"/>
    </source>
</evidence>